<dbReference type="PANTHER" id="PTHR46093">
    <property type="entry name" value="ACYL-COA-BINDING DOMAIN-CONTAINING PROTEIN 5"/>
    <property type="match status" value="1"/>
</dbReference>
<dbReference type="VEuPathDB" id="TriTrypDB:BSAL_48175"/>
<organism evidence="4 5">
    <name type="scientific">Bodo saltans</name>
    <name type="common">Flagellated protozoan</name>
    <dbReference type="NCBI Taxonomy" id="75058"/>
    <lineage>
        <taxon>Eukaryota</taxon>
        <taxon>Discoba</taxon>
        <taxon>Euglenozoa</taxon>
        <taxon>Kinetoplastea</taxon>
        <taxon>Metakinetoplastina</taxon>
        <taxon>Eubodonida</taxon>
        <taxon>Bodonidae</taxon>
        <taxon>Bodo</taxon>
    </lineage>
</organism>
<dbReference type="AlphaFoldDB" id="A0A0S4JVL3"/>
<dbReference type="SUPFAM" id="SSF50965">
    <property type="entry name" value="Galactose oxidase, central domain"/>
    <property type="match status" value="1"/>
</dbReference>
<feature type="region of interest" description="Disordered" evidence="3">
    <location>
        <begin position="855"/>
        <end position="876"/>
    </location>
</feature>
<keyword evidence="2" id="KW-0677">Repeat</keyword>
<feature type="compositionally biased region" description="Gly residues" evidence="3">
    <location>
        <begin position="786"/>
        <end position="797"/>
    </location>
</feature>
<dbReference type="InterPro" id="IPR015915">
    <property type="entry name" value="Kelch-typ_b-propeller"/>
</dbReference>
<dbReference type="Proteomes" id="UP000051952">
    <property type="component" value="Unassembled WGS sequence"/>
</dbReference>
<dbReference type="InterPro" id="IPR011043">
    <property type="entry name" value="Gal_Oxase/kelch_b-propeller"/>
</dbReference>
<dbReference type="PANTHER" id="PTHR46093:SF18">
    <property type="entry name" value="FIBRONECTIN TYPE-III DOMAIN-CONTAINING PROTEIN"/>
    <property type="match status" value="1"/>
</dbReference>
<feature type="compositionally biased region" description="Low complexity" evidence="3">
    <location>
        <begin position="1059"/>
        <end position="1075"/>
    </location>
</feature>
<feature type="compositionally biased region" description="Polar residues" evidence="3">
    <location>
        <begin position="950"/>
        <end position="975"/>
    </location>
</feature>
<feature type="compositionally biased region" description="Low complexity" evidence="3">
    <location>
        <begin position="860"/>
        <end position="869"/>
    </location>
</feature>
<feature type="region of interest" description="Disordered" evidence="3">
    <location>
        <begin position="417"/>
        <end position="441"/>
    </location>
</feature>
<feature type="region of interest" description="Disordered" evidence="3">
    <location>
        <begin position="765"/>
        <end position="802"/>
    </location>
</feature>
<evidence type="ECO:0000313" key="4">
    <source>
        <dbReference type="EMBL" id="CUG94438.1"/>
    </source>
</evidence>
<dbReference type="EMBL" id="CYKH01002249">
    <property type="protein sequence ID" value="CUG94438.1"/>
    <property type="molecule type" value="Genomic_DNA"/>
</dbReference>
<keyword evidence="1" id="KW-0880">Kelch repeat</keyword>
<feature type="compositionally biased region" description="Low complexity" evidence="3">
    <location>
        <begin position="555"/>
        <end position="564"/>
    </location>
</feature>
<sequence>MPPPAHQEPVTFDPTSVAFVDGLSCTACDDNVIVYGGSAADRVWRLHLPSATWTEIPCVGTVPPPRYFHAAAHCNGYLAMCGGELMVSDHYCHPARVNYYELNLDTYEWSCLDTFDDVPLNRSHHTMTALKGGKEMVVLGGKPIPAGTPQGNLTNRVLTSRQFHELRGEGFYDLFVLYPMSRTWKRIEMFDPQSPVIWGHSASMYSNTHILFFGGCDVAQADWRSIGAPSGGSSNGAAASGAYYTSDEPPVASLSNTVHILTIDTWQWQQYEIPPKDAGPVPRALHVAESCCDELIVFGGFTINRFGAVVTTTDCWMWSVRRGSWQRMEFCVPQWSSKKLLSCVYGTQWIVMSSLDTVFFMEMTKVQLGWQRASTKVQRLLAAPTDRAGMVRRSLPTPVNNGAGGLFPPHLYVASPSKSLDPEESPFNYKPTPQQQQSRAIAAEGGHEHDDDVYHYIAALREEVDHLRQELNFTASVAETTHTVEFTRPRTDAERNSKLMRWDMYSPQSAADKDIERHDSLRVDTKTGSPLLLGSKWNRQRAAPDAAAVAGVSGSLSLQPPLSSKAAQHSAAPPPAVGSAKASSQKPRSSGNRSPPQEAAPGFRSHTSNDDEDGASSTASTPSEAAVALQPRFVDRKVMDKAAKKKLEVFRKLQAKAERNVRETEHALKMFGKLEQQEATAAATSGVRGTISPVGVRTSPRPVRDTPASSDSEENEDIHRAAELGLQLHRAMMNNTESRRQLLFRERKRRIEQLQDRLRTLESAAGEHPHHHPHHHQHHHHHGRSVSGGGAGGGGGSSPDVKTFVGVAMRHSEAIQRMMEAHDLGELYEDEGEFATTRNKQHSASSSLVVRVPNTNAPQSLRSSSFSSLTTDPSMDDAAVPFHQQQQQPMQGDTGEFDAQPVEHHHSYEVHANHHHQKHQQHYNLHAPGIVVSSATSGLMRRDSMVSDVSRMSRQDSLASNQRQLQHNSNNNAPLVTTTTTTASSVAVVVSTSTSDKEISNVALPPAAVFRGFQRQRSKTSVHGNSSTQAHLSASPQRANVSQQAQRRPSIEVDDSAVPPQDAGGAAAEEPQQQQHLSVHPVAPTSSLPPMPVVELAAPTNTTLQNQWDVLQAALLSRGGAGSGPRRVYTASNNI</sequence>
<feature type="compositionally biased region" description="Polar residues" evidence="3">
    <location>
        <begin position="581"/>
        <end position="595"/>
    </location>
</feature>
<feature type="region of interest" description="Disordered" evidence="3">
    <location>
        <begin position="682"/>
        <end position="716"/>
    </location>
</feature>
<feature type="compositionally biased region" description="Polar residues" evidence="3">
    <location>
        <begin position="1021"/>
        <end position="1047"/>
    </location>
</feature>
<dbReference type="Gene3D" id="2.120.10.80">
    <property type="entry name" value="Kelch-type beta propeller"/>
    <property type="match status" value="3"/>
</dbReference>
<evidence type="ECO:0008006" key="6">
    <source>
        <dbReference type="Google" id="ProtNLM"/>
    </source>
</evidence>
<feature type="region of interest" description="Disordered" evidence="3">
    <location>
        <begin position="555"/>
        <end position="628"/>
    </location>
</feature>
<dbReference type="Pfam" id="PF24681">
    <property type="entry name" value="Kelch_KLHDC2_KLHL20_DRC7"/>
    <property type="match status" value="1"/>
</dbReference>
<feature type="region of interest" description="Disordered" evidence="3">
    <location>
        <begin position="1015"/>
        <end position="1086"/>
    </location>
</feature>
<feature type="compositionally biased region" description="Basic residues" evidence="3">
    <location>
        <begin position="769"/>
        <end position="784"/>
    </location>
</feature>
<evidence type="ECO:0000256" key="1">
    <source>
        <dbReference type="ARBA" id="ARBA00022441"/>
    </source>
</evidence>
<evidence type="ECO:0000256" key="3">
    <source>
        <dbReference type="SAM" id="MobiDB-lite"/>
    </source>
</evidence>
<evidence type="ECO:0000313" key="5">
    <source>
        <dbReference type="Proteomes" id="UP000051952"/>
    </source>
</evidence>
<evidence type="ECO:0000256" key="2">
    <source>
        <dbReference type="ARBA" id="ARBA00022737"/>
    </source>
</evidence>
<name>A0A0S4JVL3_BODSA</name>
<keyword evidence="5" id="KW-1185">Reference proteome</keyword>
<reference evidence="5" key="1">
    <citation type="submission" date="2015-09" db="EMBL/GenBank/DDBJ databases">
        <authorList>
            <consortium name="Pathogen Informatics"/>
        </authorList>
    </citation>
    <scope>NUCLEOTIDE SEQUENCE [LARGE SCALE GENOMIC DNA]</scope>
    <source>
        <strain evidence="5">Lake Konstanz</strain>
    </source>
</reference>
<protein>
    <recommendedName>
        <fullName evidence="6">Galactose oxidase</fullName>
    </recommendedName>
</protein>
<feature type="region of interest" description="Disordered" evidence="3">
    <location>
        <begin position="511"/>
        <end position="536"/>
    </location>
</feature>
<feature type="region of interest" description="Disordered" evidence="3">
    <location>
        <begin position="948"/>
        <end position="976"/>
    </location>
</feature>
<proteinExistence type="predicted"/>
<gene>
    <name evidence="4" type="ORF">BSAL_48175</name>
</gene>
<feature type="compositionally biased region" description="Basic and acidic residues" evidence="3">
    <location>
        <begin position="511"/>
        <end position="525"/>
    </location>
</feature>
<feature type="compositionally biased region" description="Low complexity" evidence="3">
    <location>
        <begin position="615"/>
        <end position="628"/>
    </location>
</feature>
<dbReference type="OrthoDB" id="432528at2759"/>
<accession>A0A0S4JVL3</accession>